<dbReference type="PANTHER" id="PTHR46173:SF1">
    <property type="entry name" value="CCA TRNA NUCLEOTIDYLTRANSFERASE 1, MITOCHONDRIAL"/>
    <property type="match status" value="1"/>
</dbReference>
<dbReference type="CDD" id="cd05398">
    <property type="entry name" value="NT_ClassII-CCAase"/>
    <property type="match status" value="1"/>
</dbReference>
<evidence type="ECO:0000256" key="2">
    <source>
        <dbReference type="ARBA" id="ARBA00022679"/>
    </source>
</evidence>
<evidence type="ECO:0000313" key="12">
    <source>
        <dbReference type="Proteomes" id="UP000318995"/>
    </source>
</evidence>
<gene>
    <name evidence="11" type="ORF">Pla111_03150</name>
</gene>
<evidence type="ECO:0000313" key="11">
    <source>
        <dbReference type="EMBL" id="TWT48543.1"/>
    </source>
</evidence>
<evidence type="ECO:0000256" key="8">
    <source>
        <dbReference type="RuleBase" id="RU003953"/>
    </source>
</evidence>
<keyword evidence="5" id="KW-0479">Metal-binding</keyword>
<dbReference type="OrthoDB" id="9805698at2"/>
<dbReference type="Gene3D" id="3.30.460.10">
    <property type="entry name" value="Beta Polymerase, domain 2"/>
    <property type="match status" value="1"/>
</dbReference>
<dbReference type="GO" id="GO:0046872">
    <property type="term" value="F:metal ion binding"/>
    <property type="evidence" value="ECO:0007669"/>
    <property type="project" value="UniProtKB-KW"/>
</dbReference>
<evidence type="ECO:0000256" key="6">
    <source>
        <dbReference type="ARBA" id="ARBA00022741"/>
    </source>
</evidence>
<dbReference type="GO" id="GO:0000049">
    <property type="term" value="F:tRNA binding"/>
    <property type="evidence" value="ECO:0007669"/>
    <property type="project" value="TreeGrafter"/>
</dbReference>
<dbReference type="PANTHER" id="PTHR46173">
    <property type="entry name" value="CCA TRNA NUCLEOTIDYLTRANSFERASE 1, MITOCHONDRIAL"/>
    <property type="match status" value="1"/>
</dbReference>
<dbReference type="Pfam" id="PF12627">
    <property type="entry name" value="PolyA_pol_RNAbd"/>
    <property type="match status" value="1"/>
</dbReference>
<dbReference type="InterPro" id="IPR050264">
    <property type="entry name" value="Bact_CCA-adding_enz_type3_sf"/>
</dbReference>
<organism evidence="11 12">
    <name type="scientific">Botrimarina hoheduenensis</name>
    <dbReference type="NCBI Taxonomy" id="2528000"/>
    <lineage>
        <taxon>Bacteria</taxon>
        <taxon>Pseudomonadati</taxon>
        <taxon>Planctomycetota</taxon>
        <taxon>Planctomycetia</taxon>
        <taxon>Pirellulales</taxon>
        <taxon>Lacipirellulaceae</taxon>
        <taxon>Botrimarina</taxon>
    </lineage>
</organism>
<comment type="cofactor">
    <cofactor evidence="1">
        <name>Mg(2+)</name>
        <dbReference type="ChEBI" id="CHEBI:18420"/>
    </cofactor>
</comment>
<dbReference type="GO" id="GO:0000166">
    <property type="term" value="F:nucleotide binding"/>
    <property type="evidence" value="ECO:0007669"/>
    <property type="project" value="UniProtKB-KW"/>
</dbReference>
<dbReference type="Pfam" id="PF01743">
    <property type="entry name" value="PolyA_pol"/>
    <property type="match status" value="1"/>
</dbReference>
<name>A0A5C5WEG3_9BACT</name>
<dbReference type="Gene3D" id="1.10.3090.10">
    <property type="entry name" value="cca-adding enzyme, domain 2"/>
    <property type="match status" value="1"/>
</dbReference>
<evidence type="ECO:0000256" key="4">
    <source>
        <dbReference type="ARBA" id="ARBA00022695"/>
    </source>
</evidence>
<evidence type="ECO:0000259" key="9">
    <source>
        <dbReference type="Pfam" id="PF01743"/>
    </source>
</evidence>
<dbReference type="RefSeq" id="WP_146570691.1">
    <property type="nucleotide sequence ID" value="NZ_SJPH01000001.1"/>
</dbReference>
<dbReference type="EC" id="2.7.7.72" evidence="11"/>
<feature type="domain" description="Poly A polymerase head" evidence="9">
    <location>
        <begin position="25"/>
        <end position="146"/>
    </location>
</feature>
<keyword evidence="7" id="KW-0460">Magnesium</keyword>
<evidence type="ECO:0000256" key="7">
    <source>
        <dbReference type="ARBA" id="ARBA00022842"/>
    </source>
</evidence>
<reference evidence="11 12" key="1">
    <citation type="submission" date="2019-02" db="EMBL/GenBank/DDBJ databases">
        <title>Deep-cultivation of Planctomycetes and their phenomic and genomic characterization uncovers novel biology.</title>
        <authorList>
            <person name="Wiegand S."/>
            <person name="Jogler M."/>
            <person name="Boedeker C."/>
            <person name="Pinto D."/>
            <person name="Vollmers J."/>
            <person name="Rivas-Marin E."/>
            <person name="Kohn T."/>
            <person name="Peeters S.H."/>
            <person name="Heuer A."/>
            <person name="Rast P."/>
            <person name="Oberbeckmann S."/>
            <person name="Bunk B."/>
            <person name="Jeske O."/>
            <person name="Meyerdierks A."/>
            <person name="Storesund J.E."/>
            <person name="Kallscheuer N."/>
            <person name="Luecker S."/>
            <person name="Lage O.M."/>
            <person name="Pohl T."/>
            <person name="Merkel B.J."/>
            <person name="Hornburger P."/>
            <person name="Mueller R.-W."/>
            <person name="Bruemmer F."/>
            <person name="Labrenz M."/>
            <person name="Spormann A.M."/>
            <person name="Op Den Camp H."/>
            <person name="Overmann J."/>
            <person name="Amann R."/>
            <person name="Jetten M.S.M."/>
            <person name="Mascher T."/>
            <person name="Medema M.H."/>
            <person name="Devos D.P."/>
            <person name="Kaster A.-K."/>
            <person name="Ovreas L."/>
            <person name="Rohde M."/>
            <person name="Galperin M.Y."/>
            <person name="Jogler C."/>
        </authorList>
    </citation>
    <scope>NUCLEOTIDE SEQUENCE [LARGE SCALE GENOMIC DNA]</scope>
    <source>
        <strain evidence="11 12">Pla111</strain>
    </source>
</reference>
<keyword evidence="12" id="KW-1185">Reference proteome</keyword>
<comment type="similarity">
    <text evidence="8">Belongs to the tRNA nucleotidyltransferase/poly(A) polymerase family.</text>
</comment>
<dbReference type="Proteomes" id="UP000318995">
    <property type="component" value="Unassembled WGS sequence"/>
</dbReference>
<keyword evidence="6" id="KW-0547">Nucleotide-binding</keyword>
<comment type="caution">
    <text evidence="11">The sequence shown here is derived from an EMBL/GenBank/DDBJ whole genome shotgun (WGS) entry which is preliminary data.</text>
</comment>
<evidence type="ECO:0000256" key="5">
    <source>
        <dbReference type="ARBA" id="ARBA00022723"/>
    </source>
</evidence>
<dbReference type="InterPro" id="IPR032828">
    <property type="entry name" value="PolyA_RNA-bd"/>
</dbReference>
<dbReference type="SUPFAM" id="SSF81301">
    <property type="entry name" value="Nucleotidyltransferase"/>
    <property type="match status" value="1"/>
</dbReference>
<keyword evidence="3" id="KW-0819">tRNA processing</keyword>
<dbReference type="InterPro" id="IPR002646">
    <property type="entry name" value="PolA_pol_head_dom"/>
</dbReference>
<keyword evidence="2 8" id="KW-0808">Transferase</keyword>
<keyword evidence="4 11" id="KW-0548">Nucleotidyltransferase</keyword>
<evidence type="ECO:0000256" key="1">
    <source>
        <dbReference type="ARBA" id="ARBA00001946"/>
    </source>
</evidence>
<keyword evidence="8" id="KW-0694">RNA-binding</keyword>
<dbReference type="EMBL" id="SJPH01000001">
    <property type="protein sequence ID" value="TWT48543.1"/>
    <property type="molecule type" value="Genomic_DNA"/>
</dbReference>
<accession>A0A5C5WEG3</accession>
<protein>
    <submittedName>
        <fullName evidence="11">tRNA nucleotidyltransferase/poly(A) polymerase</fullName>
        <ecNumber evidence="11">2.7.7.72</ecNumber>
    </submittedName>
</protein>
<dbReference type="AlphaFoldDB" id="A0A5C5WEG3"/>
<dbReference type="InterPro" id="IPR043519">
    <property type="entry name" value="NT_sf"/>
</dbReference>
<dbReference type="SUPFAM" id="SSF81891">
    <property type="entry name" value="Poly A polymerase C-terminal region-like"/>
    <property type="match status" value="1"/>
</dbReference>
<dbReference type="GO" id="GO:0008033">
    <property type="term" value="P:tRNA processing"/>
    <property type="evidence" value="ECO:0007669"/>
    <property type="project" value="UniProtKB-KW"/>
</dbReference>
<proteinExistence type="inferred from homology"/>
<feature type="domain" description="tRNA nucleotidyltransferase/poly(A) polymerase RNA and SrmB- binding" evidence="10">
    <location>
        <begin position="173"/>
        <end position="233"/>
    </location>
</feature>
<evidence type="ECO:0000259" key="10">
    <source>
        <dbReference type="Pfam" id="PF12627"/>
    </source>
</evidence>
<sequence>MDPQRSFAVDVVRRLRKAGHEALWAGGCVRDALLGKTPKDYDVATDAQPDRVRALFGKRQTVPVGAAFGVMTVLGPRGVSPIEVATFRTDGSYSDGRRPDAVRFSNAEEDASRRDFTINGLFYDPLDNRVIDYVGGQADLELRIVRAIGNAEERIAEDRLRMLRAVRFAATLGFALDEATLAAVRKSADQISVVSAERIGAELKRMLTNPRAADALRLLATTELLPEVLPEADPSAGSERLARIAQRASPDETSASLGLAAVLLGKASPGAGTAAARRLKWTAKEAEATGWLLENTDRLAPACAAAWSALQPLLAGPKGPDLVRLYAATDRALVDVIEHCQERLAWPADRLDPVPLVVGADLIAAGLKPGPRFSEYLREARAAQLDGVAATKQAALALLGLD</sequence>
<evidence type="ECO:0000256" key="3">
    <source>
        <dbReference type="ARBA" id="ARBA00022694"/>
    </source>
</evidence>
<dbReference type="GO" id="GO:0004810">
    <property type="term" value="F:CCA tRNA nucleotidyltransferase activity"/>
    <property type="evidence" value="ECO:0007669"/>
    <property type="project" value="UniProtKB-EC"/>
</dbReference>